<evidence type="ECO:0000313" key="1">
    <source>
        <dbReference type="Proteomes" id="UP000887564"/>
    </source>
</evidence>
<keyword evidence="1" id="KW-1185">Reference proteome</keyword>
<reference evidence="2" key="1">
    <citation type="submission" date="2022-11" db="UniProtKB">
        <authorList>
            <consortium name="WormBaseParasite"/>
        </authorList>
    </citation>
    <scope>IDENTIFICATION</scope>
</reference>
<proteinExistence type="predicted"/>
<dbReference type="WBParaSite" id="PEQ_0001259801-mRNA-1">
    <property type="protein sequence ID" value="PEQ_0001259801-mRNA-1"/>
    <property type="gene ID" value="PEQ_0001259801"/>
</dbReference>
<name>A0A914S1Y0_PAREQ</name>
<sequence length="72" mass="8405">MFQAVWRCERCATRLTTWQPDWGNQERLLNEGTDYGLQMCFSKGGFEVRSSSTNSTSCRKSIMHEYHGYLAF</sequence>
<dbReference type="Proteomes" id="UP000887564">
    <property type="component" value="Unplaced"/>
</dbReference>
<organism evidence="1 2">
    <name type="scientific">Parascaris equorum</name>
    <name type="common">Equine roundworm</name>
    <dbReference type="NCBI Taxonomy" id="6256"/>
    <lineage>
        <taxon>Eukaryota</taxon>
        <taxon>Metazoa</taxon>
        <taxon>Ecdysozoa</taxon>
        <taxon>Nematoda</taxon>
        <taxon>Chromadorea</taxon>
        <taxon>Rhabditida</taxon>
        <taxon>Spirurina</taxon>
        <taxon>Ascaridomorpha</taxon>
        <taxon>Ascaridoidea</taxon>
        <taxon>Ascarididae</taxon>
        <taxon>Parascaris</taxon>
    </lineage>
</organism>
<dbReference type="AlphaFoldDB" id="A0A914S1Y0"/>
<protein>
    <submittedName>
        <fullName evidence="2">Uncharacterized protein</fullName>
    </submittedName>
</protein>
<accession>A0A914S1Y0</accession>
<evidence type="ECO:0000313" key="2">
    <source>
        <dbReference type="WBParaSite" id="PEQ_0001259801-mRNA-1"/>
    </source>
</evidence>